<dbReference type="AlphaFoldDB" id="A0A9P4TXP7"/>
<comment type="cofactor">
    <cofactor evidence="1">
        <name>Zn(2+)</name>
        <dbReference type="ChEBI" id="CHEBI:29105"/>
    </cofactor>
</comment>
<dbReference type="GO" id="GO:0046872">
    <property type="term" value="F:metal ion binding"/>
    <property type="evidence" value="ECO:0007669"/>
    <property type="project" value="UniProtKB-KW"/>
</dbReference>
<evidence type="ECO:0000256" key="3">
    <source>
        <dbReference type="ARBA" id="ARBA00006083"/>
    </source>
</evidence>
<comment type="caution">
    <text evidence="11">The sequence shown here is derived from an EMBL/GenBank/DDBJ whole genome shotgun (WGS) entry which is preliminary data.</text>
</comment>
<evidence type="ECO:0000313" key="12">
    <source>
        <dbReference type="Proteomes" id="UP000800235"/>
    </source>
</evidence>
<evidence type="ECO:0000256" key="2">
    <source>
        <dbReference type="ARBA" id="ARBA00004613"/>
    </source>
</evidence>
<evidence type="ECO:0000256" key="7">
    <source>
        <dbReference type="ARBA" id="ARBA00022729"/>
    </source>
</evidence>
<dbReference type="EC" id="3.5.4.4" evidence="4"/>
<gene>
    <name evidence="11" type="ORF">EJ08DRAFT_280587</name>
</gene>
<evidence type="ECO:0000313" key="11">
    <source>
        <dbReference type="EMBL" id="KAF2429471.1"/>
    </source>
</evidence>
<evidence type="ECO:0000256" key="6">
    <source>
        <dbReference type="ARBA" id="ARBA00022723"/>
    </source>
</evidence>
<reference evidence="11" key="1">
    <citation type="journal article" date="2020" name="Stud. Mycol.">
        <title>101 Dothideomycetes genomes: a test case for predicting lifestyles and emergence of pathogens.</title>
        <authorList>
            <person name="Haridas S."/>
            <person name="Albert R."/>
            <person name="Binder M."/>
            <person name="Bloem J."/>
            <person name="Labutti K."/>
            <person name="Salamov A."/>
            <person name="Andreopoulos B."/>
            <person name="Baker S."/>
            <person name="Barry K."/>
            <person name="Bills G."/>
            <person name="Bluhm B."/>
            <person name="Cannon C."/>
            <person name="Castanera R."/>
            <person name="Culley D."/>
            <person name="Daum C."/>
            <person name="Ezra D."/>
            <person name="Gonzalez J."/>
            <person name="Henrissat B."/>
            <person name="Kuo A."/>
            <person name="Liang C."/>
            <person name="Lipzen A."/>
            <person name="Lutzoni F."/>
            <person name="Magnuson J."/>
            <person name="Mondo S."/>
            <person name="Nolan M."/>
            <person name="Ohm R."/>
            <person name="Pangilinan J."/>
            <person name="Park H.-J."/>
            <person name="Ramirez L."/>
            <person name="Alfaro M."/>
            <person name="Sun H."/>
            <person name="Tritt A."/>
            <person name="Yoshinaga Y."/>
            <person name="Zwiers L.-H."/>
            <person name="Turgeon B."/>
            <person name="Goodwin S."/>
            <person name="Spatafora J."/>
            <person name="Crous P."/>
            <person name="Grigoriev I."/>
        </authorList>
    </citation>
    <scope>NUCLEOTIDE SEQUENCE</scope>
    <source>
        <strain evidence="11">CBS 130266</strain>
    </source>
</reference>
<keyword evidence="6" id="KW-0479">Metal-binding</keyword>
<comment type="subcellular location">
    <subcellularLocation>
        <location evidence="2">Secreted</location>
    </subcellularLocation>
</comment>
<dbReference type="InterPro" id="IPR006330">
    <property type="entry name" value="Ado/ade_deaminase"/>
</dbReference>
<feature type="domain" description="Adenosine deaminase" evidence="10">
    <location>
        <begin position="231"/>
        <end position="531"/>
    </location>
</feature>
<dbReference type="FunFam" id="3.20.20.140:FF:000017">
    <property type="entry name" value="Adenosine deaminase 2"/>
    <property type="match status" value="1"/>
</dbReference>
<evidence type="ECO:0000256" key="4">
    <source>
        <dbReference type="ARBA" id="ARBA00012784"/>
    </source>
</evidence>
<dbReference type="Pfam" id="PF00962">
    <property type="entry name" value="A_deaminase"/>
    <property type="match status" value="1"/>
</dbReference>
<name>A0A9P4TXP7_9PEZI</name>
<dbReference type="Proteomes" id="UP000800235">
    <property type="component" value="Unassembled WGS sequence"/>
</dbReference>
<evidence type="ECO:0000256" key="9">
    <source>
        <dbReference type="ARBA" id="ARBA00047764"/>
    </source>
</evidence>
<evidence type="ECO:0000256" key="1">
    <source>
        <dbReference type="ARBA" id="ARBA00001947"/>
    </source>
</evidence>
<dbReference type="Gene3D" id="3.20.20.140">
    <property type="entry name" value="Metal-dependent hydrolases"/>
    <property type="match status" value="1"/>
</dbReference>
<keyword evidence="5" id="KW-0964">Secreted</keyword>
<dbReference type="GO" id="GO:0005576">
    <property type="term" value="C:extracellular region"/>
    <property type="evidence" value="ECO:0007669"/>
    <property type="project" value="UniProtKB-SubCell"/>
</dbReference>
<dbReference type="SUPFAM" id="SSF51556">
    <property type="entry name" value="Metallo-dependent hydrolases"/>
    <property type="match status" value="1"/>
</dbReference>
<dbReference type="GO" id="GO:0006154">
    <property type="term" value="P:adenosine catabolic process"/>
    <property type="evidence" value="ECO:0007669"/>
    <property type="project" value="TreeGrafter"/>
</dbReference>
<evidence type="ECO:0000256" key="8">
    <source>
        <dbReference type="ARBA" id="ARBA00022801"/>
    </source>
</evidence>
<dbReference type="InterPro" id="IPR001365">
    <property type="entry name" value="A_deaminase_dom"/>
</dbReference>
<evidence type="ECO:0000259" key="10">
    <source>
        <dbReference type="Pfam" id="PF00962"/>
    </source>
</evidence>
<comment type="similarity">
    <text evidence="3">Belongs to the metallo-dependent hydrolases superfamily. Adenosine and AMP deaminases family. ADGF subfamily.</text>
</comment>
<accession>A0A9P4TXP7</accession>
<dbReference type="GO" id="GO:0004000">
    <property type="term" value="F:adenosine deaminase activity"/>
    <property type="evidence" value="ECO:0007669"/>
    <property type="project" value="TreeGrafter"/>
</dbReference>
<dbReference type="GO" id="GO:0046103">
    <property type="term" value="P:inosine biosynthetic process"/>
    <property type="evidence" value="ECO:0007669"/>
    <property type="project" value="TreeGrafter"/>
</dbReference>
<keyword evidence="12" id="KW-1185">Reference proteome</keyword>
<evidence type="ECO:0000256" key="5">
    <source>
        <dbReference type="ARBA" id="ARBA00022525"/>
    </source>
</evidence>
<keyword evidence="8 11" id="KW-0378">Hydrolase</keyword>
<dbReference type="InterPro" id="IPR032466">
    <property type="entry name" value="Metal_Hydrolase"/>
</dbReference>
<sequence length="574" mass="65361">MENLSLKDDDEWHQKEGVPRLEDQFIQQYLSGRDALVEQEKKQRSDRFFRENMSPMASEACAIVDQIRFEERQILWTKDYEDSLTKKSDVDIYPGMMFSQAKERMETSKLWKIVRKMPKGCLLHCHFEAMVGIEFMLQAAFTLGNIAIQAQKSLDTADSLLTTPFTFTHPKTAPPNSSSIWSADYIPNTPVPLNEAADSYPSGNRMGFIAWAKSRCAITPEESVAHHQGPNEIWRKFISTFAINASIIYIEPIFKAYIRQLCRQLHEDNILWADVRAEFFDPTNEHPKKRYAELFQIFVDEVQAYKTSEEGKGFWGLRIIWTCLRSYDKKTIIEAMKQCITLKKAFPTLLAGFDFVGQEDSGRPLQDLVPEIFWFRKCCAEEGVNIPFFFHAGETLGDGDETDENLFDAILLGTRRIGHGFSLFKHPLLVDMIKDKKILVESCPVSNEVLRLTSSILSHPLPALLARGVSVALCNDDPAILGPEVSGVSHDFWQALQGWENLGLAGLGSLAENSVRWAAFEDEDNKAWVQGIKDGAFGKGARANRLKEWMGSWERFCSWVVTEFGSDEDFSRED</sequence>
<dbReference type="PANTHER" id="PTHR11409">
    <property type="entry name" value="ADENOSINE DEAMINASE"/>
    <property type="match status" value="1"/>
</dbReference>
<organism evidence="11 12">
    <name type="scientific">Tothia fuscella</name>
    <dbReference type="NCBI Taxonomy" id="1048955"/>
    <lineage>
        <taxon>Eukaryota</taxon>
        <taxon>Fungi</taxon>
        <taxon>Dikarya</taxon>
        <taxon>Ascomycota</taxon>
        <taxon>Pezizomycotina</taxon>
        <taxon>Dothideomycetes</taxon>
        <taxon>Pleosporomycetidae</taxon>
        <taxon>Venturiales</taxon>
        <taxon>Cylindrosympodiaceae</taxon>
        <taxon>Tothia</taxon>
    </lineage>
</organism>
<dbReference type="PANTHER" id="PTHR11409:SF39">
    <property type="entry name" value="ADENOSINE DEAMINASE 2"/>
    <property type="match status" value="1"/>
</dbReference>
<protein>
    <recommendedName>
        <fullName evidence="4">adenosine deaminase</fullName>
        <ecNumber evidence="4">3.5.4.4</ecNumber>
    </recommendedName>
</protein>
<dbReference type="EMBL" id="MU007047">
    <property type="protein sequence ID" value="KAF2429471.1"/>
    <property type="molecule type" value="Genomic_DNA"/>
</dbReference>
<dbReference type="OrthoDB" id="7202371at2759"/>
<keyword evidence="7" id="KW-0732">Signal</keyword>
<proteinExistence type="inferred from homology"/>
<comment type="catalytic activity">
    <reaction evidence="9">
        <text>adenosine + H2O + H(+) = inosine + NH4(+)</text>
        <dbReference type="Rhea" id="RHEA:24408"/>
        <dbReference type="ChEBI" id="CHEBI:15377"/>
        <dbReference type="ChEBI" id="CHEBI:15378"/>
        <dbReference type="ChEBI" id="CHEBI:16335"/>
        <dbReference type="ChEBI" id="CHEBI:17596"/>
        <dbReference type="ChEBI" id="CHEBI:28938"/>
        <dbReference type="EC" id="3.5.4.4"/>
    </reaction>
</comment>